<dbReference type="EMBL" id="PNYB01000002">
    <property type="protein sequence ID" value="PMS27634.1"/>
    <property type="molecule type" value="Genomic_DNA"/>
</dbReference>
<reference evidence="2 3" key="1">
    <citation type="submission" date="2018-01" db="EMBL/GenBank/DDBJ databases">
        <title>Whole genome analyses suggest that Burkholderia sensu lato contains two further novel genera in the rhizoxinica-symbiotica group Mycetohabitans gen. nov., and Trinickia gen. nov.: implications for the evolution of diazotrophy and nodulation in the Burkholderiaceae.</title>
        <authorList>
            <person name="Estrada-de los Santos P."/>
            <person name="Palmer M."/>
            <person name="Chavez-Ramirez B."/>
            <person name="Beukes C."/>
            <person name="Steenkamp E.T."/>
            <person name="Hirsch A.M."/>
            <person name="Manyaka P."/>
            <person name="Maluk M."/>
            <person name="Lafos M."/>
            <person name="Crook M."/>
            <person name="Gross E."/>
            <person name="Simon M.F."/>
            <person name="Bueno dos Reis Junior F."/>
            <person name="Poole P.S."/>
            <person name="Venter S.N."/>
            <person name="James E.K."/>
        </authorList>
    </citation>
    <scope>NUCLEOTIDE SEQUENCE [LARGE SCALE GENOMIC DNA]</scope>
    <source>
        <strain evidence="2 3">GP25-8</strain>
    </source>
</reference>
<evidence type="ECO:0000256" key="1">
    <source>
        <dbReference type="SAM" id="SignalP"/>
    </source>
</evidence>
<evidence type="ECO:0000313" key="3">
    <source>
        <dbReference type="Proteomes" id="UP000235347"/>
    </source>
</evidence>
<evidence type="ECO:0000313" key="2">
    <source>
        <dbReference type="EMBL" id="PMS27634.1"/>
    </source>
</evidence>
<feature type="chain" id="PRO_5014938115" evidence="1">
    <location>
        <begin position="29"/>
        <end position="184"/>
    </location>
</feature>
<comment type="caution">
    <text evidence="2">The sequence shown here is derived from an EMBL/GenBank/DDBJ whole genome shotgun (WGS) entry which is preliminary data.</text>
</comment>
<organism evidence="2 3">
    <name type="scientific">Trinickia soli</name>
    <dbReference type="NCBI Taxonomy" id="380675"/>
    <lineage>
        <taxon>Bacteria</taxon>
        <taxon>Pseudomonadati</taxon>
        <taxon>Pseudomonadota</taxon>
        <taxon>Betaproteobacteria</taxon>
        <taxon>Burkholderiales</taxon>
        <taxon>Burkholderiaceae</taxon>
        <taxon>Trinickia</taxon>
    </lineage>
</organism>
<proteinExistence type="predicted"/>
<keyword evidence="1" id="KW-0732">Signal</keyword>
<dbReference type="InterPro" id="IPR046055">
    <property type="entry name" value="DUF6013"/>
</dbReference>
<dbReference type="RefSeq" id="WP_102608284.1">
    <property type="nucleotide sequence ID" value="NZ_CADIKD010000004.1"/>
</dbReference>
<dbReference type="Proteomes" id="UP000235347">
    <property type="component" value="Unassembled WGS sequence"/>
</dbReference>
<accession>A0A2N7WE39</accession>
<name>A0A2N7WE39_9BURK</name>
<protein>
    <submittedName>
        <fullName evidence="2">Uncharacterized protein</fullName>
    </submittedName>
</protein>
<dbReference type="AlphaFoldDB" id="A0A2N7WE39"/>
<gene>
    <name evidence="2" type="ORF">C0Z19_02825</name>
</gene>
<keyword evidence="3" id="KW-1185">Reference proteome</keyword>
<feature type="signal peptide" evidence="1">
    <location>
        <begin position="1"/>
        <end position="28"/>
    </location>
</feature>
<sequence>MRVRLKPVAVLVCVAAFAASGFAQIAQAAPPITVTSKTPADGPIKYTVKVVSKIYGNAQDTRTIRSGQTDDYTWMTPPPGGPVTVPEKCPNYATFTLDTNDEAQREMRIRLAPTVAEDGTATVQLSVHASAPHGKISAKSGGKTLQCPGVSTLSQVVRFTMSTDGSAKTITLSDGSQVTISAKP</sequence>
<dbReference type="Pfam" id="PF19476">
    <property type="entry name" value="DUF6013"/>
    <property type="match status" value="1"/>
</dbReference>